<reference evidence="1 2" key="1">
    <citation type="submission" date="2017-08" db="EMBL/GenBank/DDBJ databases">
        <title>Mesorhizobium wenxinae sp. nov., a novel rhizobial species isolated from root nodules of chickpea (Cicer arietinum L.).</title>
        <authorList>
            <person name="Zhang J."/>
        </authorList>
    </citation>
    <scope>NUCLEOTIDE SEQUENCE [LARGE SCALE GENOMIC DNA]</scope>
    <source>
        <strain evidence="1 2">SDW018</strain>
    </source>
</reference>
<evidence type="ECO:0008006" key="3">
    <source>
        <dbReference type="Google" id="ProtNLM"/>
    </source>
</evidence>
<keyword evidence="2" id="KW-1185">Reference proteome</keyword>
<evidence type="ECO:0000313" key="1">
    <source>
        <dbReference type="EMBL" id="PAQ11035.1"/>
    </source>
</evidence>
<name>A0A271LUU2_9HYPH</name>
<dbReference type="AlphaFoldDB" id="A0A271LUU2"/>
<accession>A0A271LUU2</accession>
<dbReference type="EMBL" id="NPKJ01000022">
    <property type="protein sequence ID" value="PAQ11035.1"/>
    <property type="molecule type" value="Genomic_DNA"/>
</dbReference>
<evidence type="ECO:0000313" key="2">
    <source>
        <dbReference type="Proteomes" id="UP000216442"/>
    </source>
</evidence>
<organism evidence="1 2">
    <name type="scientific">Mesorhizobium temperatum</name>
    <dbReference type="NCBI Taxonomy" id="241416"/>
    <lineage>
        <taxon>Bacteria</taxon>
        <taxon>Pseudomonadati</taxon>
        <taxon>Pseudomonadota</taxon>
        <taxon>Alphaproteobacteria</taxon>
        <taxon>Hyphomicrobiales</taxon>
        <taxon>Phyllobacteriaceae</taxon>
        <taxon>Mesorhizobium</taxon>
    </lineage>
</organism>
<protein>
    <recommendedName>
        <fullName evidence="3">ASPIC/UnbV domain-containing protein</fullName>
    </recommendedName>
</protein>
<comment type="caution">
    <text evidence="1">The sequence shown here is derived from an EMBL/GenBank/DDBJ whole genome shotgun (WGS) entry which is preliminary data.</text>
</comment>
<gene>
    <name evidence="1" type="ORF">CIT26_07075</name>
</gene>
<dbReference type="Proteomes" id="UP000216442">
    <property type="component" value="Unassembled WGS sequence"/>
</dbReference>
<sequence>MADRTSSWASTAAPLRVSIWRNLDGRFVEQLVGEGLESHLGARAVDLDGDGDREFVSIGWDAPRISMSGATIPPFHWTESPADTQGYRI</sequence>
<proteinExistence type="predicted"/>